<comment type="caution">
    <text evidence="2">The sequence shown here is derived from an EMBL/GenBank/DDBJ whole genome shotgun (WGS) entry which is preliminary data.</text>
</comment>
<evidence type="ECO:0000313" key="2">
    <source>
        <dbReference type="EMBL" id="CAD8061551.1"/>
    </source>
</evidence>
<dbReference type="EMBL" id="CAJJDN010000015">
    <property type="protein sequence ID" value="CAD8061551.1"/>
    <property type="molecule type" value="Genomic_DNA"/>
</dbReference>
<name>A0A8S1L439_9CILI</name>
<keyword evidence="3" id="KW-1185">Reference proteome</keyword>
<evidence type="ECO:0000313" key="3">
    <source>
        <dbReference type="Proteomes" id="UP000692954"/>
    </source>
</evidence>
<evidence type="ECO:0000256" key="1">
    <source>
        <dbReference type="SAM" id="MobiDB-lite"/>
    </source>
</evidence>
<protein>
    <submittedName>
        <fullName evidence="2">Uncharacterized protein</fullName>
    </submittedName>
</protein>
<dbReference type="OrthoDB" id="312017at2759"/>
<organism evidence="2 3">
    <name type="scientific">Paramecium sonneborni</name>
    <dbReference type="NCBI Taxonomy" id="65129"/>
    <lineage>
        <taxon>Eukaryota</taxon>
        <taxon>Sar</taxon>
        <taxon>Alveolata</taxon>
        <taxon>Ciliophora</taxon>
        <taxon>Intramacronucleata</taxon>
        <taxon>Oligohymenophorea</taxon>
        <taxon>Peniculida</taxon>
        <taxon>Parameciidae</taxon>
        <taxon>Paramecium</taxon>
    </lineage>
</organism>
<proteinExistence type="predicted"/>
<gene>
    <name evidence="2" type="ORF">PSON_ATCC_30995.1.T0150390</name>
</gene>
<dbReference type="Proteomes" id="UP000692954">
    <property type="component" value="Unassembled WGS sequence"/>
</dbReference>
<accession>A0A8S1L439</accession>
<feature type="region of interest" description="Disordered" evidence="1">
    <location>
        <begin position="354"/>
        <end position="376"/>
    </location>
</feature>
<sequence>MSKITNISKKTSSQIESSTQNFQFQNNIGQFKEEFGQKETQIKNSGGNSYTQYYSNFEGDNQKNQQDERNKELESQKFQYSQIQNNESGRIIGKISQMRQNGEMEEYGNYEREMQSYDQSQKNAQTVSSSNQASYQTQTIVTKTITTSHRVSQSEDQGQFETGGQEIMNGQGSMEGEAYGNASAQYIYGGYNLQANHAKLEGGLTLNKYNFSNASLKEKQFKSSSGKVQMACEAAMAAALRKQEEAAAAGGAMASWELQMKAMAELKAQYQLSAKVNVKQQSYLMYGYGFRGKDGKPQKCDDEDLYKNKNNCDDVEQEKKKECLNFAVCEPECIEKPKKKQPEDLNNVPQDAEEFNKKKKPGLESQQCGAEDLSKGKNKAIIQSPDSYFKPRSEDYIRLVQRNPSQVVYPVNSVRSVMMPNLVTCEPIHVTKQPIISTRMSARQPVQTVIMQEEFAPTILQGVQYGASNCLRQRESFMTVQTIQQQLMTVQPQTVQQQAFIQVQAQPIVQQQVVQVQETQPLQQVVMMQPHQKVETYSQQHIQVQQPYVIGQTVQQPYVIGQTVQLTNQQTNFASAQTIQLIGQQQSQAVTSLAQPIVQLQGIQQEIIPQVAVQQQYMIPQMAVQQQQSIIAHDSISPNIQNQIISQPQVVFQPPQQQQTMVVQAQAILQQQPILQIQPQQTINQIQSTQQIASTKQQPMILQSQMPLNYSTQPIEILQRCQSPLRIPMGQQQFKFQKLLHIM</sequence>
<reference evidence="2" key="1">
    <citation type="submission" date="2021-01" db="EMBL/GenBank/DDBJ databases">
        <authorList>
            <consortium name="Genoscope - CEA"/>
            <person name="William W."/>
        </authorList>
    </citation>
    <scope>NUCLEOTIDE SEQUENCE</scope>
</reference>
<dbReference type="AlphaFoldDB" id="A0A8S1L439"/>